<comment type="caution">
    <text evidence="1">The sequence shown here is derived from an EMBL/GenBank/DDBJ whole genome shotgun (WGS) entry which is preliminary data.</text>
</comment>
<keyword evidence="2" id="KW-1185">Reference proteome</keyword>
<evidence type="ECO:0000313" key="2">
    <source>
        <dbReference type="Proteomes" id="UP001595075"/>
    </source>
</evidence>
<reference evidence="1 2" key="1">
    <citation type="journal article" date="2024" name="Commun. Biol.">
        <title>Comparative genomic analysis of thermophilic fungi reveals convergent evolutionary adaptations and gene losses.</title>
        <authorList>
            <person name="Steindorff A.S."/>
            <person name="Aguilar-Pontes M.V."/>
            <person name="Robinson A.J."/>
            <person name="Andreopoulos B."/>
            <person name="LaButti K."/>
            <person name="Kuo A."/>
            <person name="Mondo S."/>
            <person name="Riley R."/>
            <person name="Otillar R."/>
            <person name="Haridas S."/>
            <person name="Lipzen A."/>
            <person name="Grimwood J."/>
            <person name="Schmutz J."/>
            <person name="Clum A."/>
            <person name="Reid I.D."/>
            <person name="Moisan M.C."/>
            <person name="Butler G."/>
            <person name="Nguyen T.T.M."/>
            <person name="Dewar K."/>
            <person name="Conant G."/>
            <person name="Drula E."/>
            <person name="Henrissat B."/>
            <person name="Hansel C."/>
            <person name="Singer S."/>
            <person name="Hutchinson M.I."/>
            <person name="de Vries R.P."/>
            <person name="Natvig D.O."/>
            <person name="Powell A.J."/>
            <person name="Tsang A."/>
            <person name="Grigoriev I.V."/>
        </authorList>
    </citation>
    <scope>NUCLEOTIDE SEQUENCE [LARGE SCALE GENOMIC DNA]</scope>
    <source>
        <strain evidence="1 2">CBS 494.80</strain>
    </source>
</reference>
<dbReference type="EMBL" id="JAZHXI010000008">
    <property type="protein sequence ID" value="KAL2068530.1"/>
    <property type="molecule type" value="Genomic_DNA"/>
</dbReference>
<protein>
    <submittedName>
        <fullName evidence="1">Uncharacterized protein</fullName>
    </submittedName>
</protein>
<organism evidence="1 2">
    <name type="scientific">Oculimacula yallundae</name>
    <dbReference type="NCBI Taxonomy" id="86028"/>
    <lineage>
        <taxon>Eukaryota</taxon>
        <taxon>Fungi</taxon>
        <taxon>Dikarya</taxon>
        <taxon>Ascomycota</taxon>
        <taxon>Pezizomycotina</taxon>
        <taxon>Leotiomycetes</taxon>
        <taxon>Helotiales</taxon>
        <taxon>Ploettnerulaceae</taxon>
        <taxon>Oculimacula</taxon>
    </lineage>
</organism>
<gene>
    <name evidence="1" type="ORF">VTL71DRAFT_14867</name>
</gene>
<dbReference type="Proteomes" id="UP001595075">
    <property type="component" value="Unassembled WGS sequence"/>
</dbReference>
<sequence>MSFKVGRGRKELNINHLIRPEPTGEELEEKSIFASRLLAEEDKLFDFWSGIEAESGFASCTFSPQLRMKAASKVLKGMLMRERFQAAAFHIYLKLCRRGICSLRALEAPVNWSSTKSQGTCLNWIFGILERFDELKRKDFLNQDSWGIQYGWIHYDIPIYWLAIMIGRTFTSLDAVVKAIRVTGQFGTLDDETLAHWSKMRPDSWAADTDLHLHDQPSNTGTFAFWLPHAIAQLLANKEFDAAAKRLSEDFYGRLENTEYHYARFFGIDQRTFNADIPGWKMKAKDKWDWD</sequence>
<evidence type="ECO:0000313" key="1">
    <source>
        <dbReference type="EMBL" id="KAL2068530.1"/>
    </source>
</evidence>
<name>A0ABR4CFJ6_9HELO</name>
<accession>A0ABR4CFJ6</accession>
<proteinExistence type="predicted"/>